<reference evidence="1" key="1">
    <citation type="submission" date="2020-06" db="EMBL/GenBank/DDBJ databases">
        <authorList>
            <person name="Li T."/>
            <person name="Hu X."/>
            <person name="Zhang T."/>
            <person name="Song X."/>
            <person name="Zhang H."/>
            <person name="Dai N."/>
            <person name="Sheng W."/>
            <person name="Hou X."/>
            <person name="Wei L."/>
        </authorList>
    </citation>
    <scope>NUCLEOTIDE SEQUENCE</scope>
    <source>
        <strain evidence="1">KEN1</strain>
        <tissue evidence="1">Leaf</tissue>
    </source>
</reference>
<proteinExistence type="predicted"/>
<evidence type="ECO:0000313" key="1">
    <source>
        <dbReference type="EMBL" id="KAL0462619.1"/>
    </source>
</evidence>
<protein>
    <submittedName>
        <fullName evidence="1">Uncharacterized protein</fullName>
    </submittedName>
</protein>
<sequence length="116" mass="13435">MKDKYLQKFKSDPKRCVKGFRVDINNELRVNVSKQRAYRAKKSALKEIMGSPDWQYNRLWDYSDEIRRTNPDSTVIVGTEQLAGEERCSRFYVCFGALKARFSAGCSPAIGWMDVI</sequence>
<name>A0AAW2YA72_9LAMI</name>
<dbReference type="EMBL" id="JACGWN010000001">
    <property type="protein sequence ID" value="KAL0462619.1"/>
    <property type="molecule type" value="Genomic_DNA"/>
</dbReference>
<dbReference type="PANTHER" id="PTHR31973:SF187">
    <property type="entry name" value="MUTATOR TRANSPOSASE MUDRA PROTEIN"/>
    <property type="match status" value="1"/>
</dbReference>
<dbReference type="AlphaFoldDB" id="A0AAW2YA72"/>
<organism evidence="1">
    <name type="scientific">Sesamum latifolium</name>
    <dbReference type="NCBI Taxonomy" id="2727402"/>
    <lineage>
        <taxon>Eukaryota</taxon>
        <taxon>Viridiplantae</taxon>
        <taxon>Streptophyta</taxon>
        <taxon>Embryophyta</taxon>
        <taxon>Tracheophyta</taxon>
        <taxon>Spermatophyta</taxon>
        <taxon>Magnoliopsida</taxon>
        <taxon>eudicotyledons</taxon>
        <taxon>Gunneridae</taxon>
        <taxon>Pentapetalae</taxon>
        <taxon>asterids</taxon>
        <taxon>lamiids</taxon>
        <taxon>Lamiales</taxon>
        <taxon>Pedaliaceae</taxon>
        <taxon>Sesamum</taxon>
    </lineage>
</organism>
<reference evidence="1" key="2">
    <citation type="journal article" date="2024" name="Plant">
        <title>Genomic evolution and insights into agronomic trait innovations of Sesamum species.</title>
        <authorList>
            <person name="Miao H."/>
            <person name="Wang L."/>
            <person name="Qu L."/>
            <person name="Liu H."/>
            <person name="Sun Y."/>
            <person name="Le M."/>
            <person name="Wang Q."/>
            <person name="Wei S."/>
            <person name="Zheng Y."/>
            <person name="Lin W."/>
            <person name="Duan Y."/>
            <person name="Cao H."/>
            <person name="Xiong S."/>
            <person name="Wang X."/>
            <person name="Wei L."/>
            <person name="Li C."/>
            <person name="Ma Q."/>
            <person name="Ju M."/>
            <person name="Zhao R."/>
            <person name="Li G."/>
            <person name="Mu C."/>
            <person name="Tian Q."/>
            <person name="Mei H."/>
            <person name="Zhang T."/>
            <person name="Gao T."/>
            <person name="Zhang H."/>
        </authorList>
    </citation>
    <scope>NUCLEOTIDE SEQUENCE</scope>
    <source>
        <strain evidence="1">KEN1</strain>
    </source>
</reference>
<comment type="caution">
    <text evidence="1">The sequence shown here is derived from an EMBL/GenBank/DDBJ whole genome shotgun (WGS) entry which is preliminary data.</text>
</comment>
<accession>A0AAW2YA72</accession>
<dbReference type="PANTHER" id="PTHR31973">
    <property type="entry name" value="POLYPROTEIN, PUTATIVE-RELATED"/>
    <property type="match status" value="1"/>
</dbReference>
<gene>
    <name evidence="1" type="ORF">Slati_0149500</name>
</gene>